<dbReference type="GO" id="GO:0032259">
    <property type="term" value="P:methylation"/>
    <property type="evidence" value="ECO:0007669"/>
    <property type="project" value="UniProtKB-KW"/>
</dbReference>
<evidence type="ECO:0000313" key="2">
    <source>
        <dbReference type="Proteomes" id="UP000223834"/>
    </source>
</evidence>
<gene>
    <name evidence="1" type="ORF">CN980_32895</name>
</gene>
<sequence>SINSQIAPRLRGNFTSAKVTKEIQNLQFQSIDESTSNYLKRGGKYEDFFVQGEEIYTYSFFGKRWG</sequence>
<keyword evidence="1" id="KW-0489">Methyltransferase</keyword>
<comment type="caution">
    <text evidence="1">The sequence shown here is derived from an EMBL/GenBank/DDBJ whole genome shotgun (WGS) entry which is preliminary data.</text>
</comment>
<feature type="non-terminal residue" evidence="1">
    <location>
        <position position="1"/>
    </location>
</feature>
<proteinExistence type="predicted"/>
<dbReference type="Proteomes" id="UP000223834">
    <property type="component" value="Unassembled WGS sequence"/>
</dbReference>
<name>A0A9X7GLJ8_BACCE</name>
<organism evidence="1 2">
    <name type="scientific">Bacillus cereus</name>
    <dbReference type="NCBI Taxonomy" id="1396"/>
    <lineage>
        <taxon>Bacteria</taxon>
        <taxon>Bacillati</taxon>
        <taxon>Bacillota</taxon>
        <taxon>Bacilli</taxon>
        <taxon>Bacillales</taxon>
        <taxon>Bacillaceae</taxon>
        <taxon>Bacillus</taxon>
        <taxon>Bacillus cereus group</taxon>
    </lineage>
</organism>
<protein>
    <submittedName>
        <fullName evidence="1">Methyltransferase</fullName>
    </submittedName>
</protein>
<dbReference type="GO" id="GO:0008168">
    <property type="term" value="F:methyltransferase activity"/>
    <property type="evidence" value="ECO:0007669"/>
    <property type="project" value="UniProtKB-KW"/>
</dbReference>
<reference evidence="1 2" key="1">
    <citation type="submission" date="2017-09" db="EMBL/GenBank/DDBJ databases">
        <title>Large-scale bioinformatics analysis of Bacillus genomes uncovers conserved roles of natural products in bacterial physiology.</title>
        <authorList>
            <consortium name="Agbiome Team Llc"/>
            <person name="Bleich R.M."/>
            <person name="Grubbs K.J."/>
            <person name="Santa Maria K.C."/>
            <person name="Allen S.E."/>
            <person name="Farag S."/>
            <person name="Shank E.A."/>
            <person name="Bowers A."/>
        </authorList>
    </citation>
    <scope>NUCLEOTIDE SEQUENCE [LARGE SCALE GENOMIC DNA]</scope>
    <source>
        <strain evidence="1 2">AFS049141</strain>
    </source>
</reference>
<dbReference type="EMBL" id="NUIQ01000485">
    <property type="protein sequence ID" value="PGO53970.1"/>
    <property type="molecule type" value="Genomic_DNA"/>
</dbReference>
<accession>A0A9X7GLJ8</accession>
<keyword evidence="1" id="KW-0808">Transferase</keyword>
<evidence type="ECO:0000313" key="1">
    <source>
        <dbReference type="EMBL" id="PGO53970.1"/>
    </source>
</evidence>
<dbReference type="AlphaFoldDB" id="A0A9X7GLJ8"/>